<dbReference type="Pfam" id="PF02065">
    <property type="entry name" value="Melibiase"/>
    <property type="match status" value="1"/>
</dbReference>
<dbReference type="FunFam" id="3.20.20.70:FF:000118">
    <property type="entry name" value="Alpha-galactosidase"/>
    <property type="match status" value="1"/>
</dbReference>
<dbReference type="GO" id="GO:0004557">
    <property type="term" value="F:alpha-galactosidase activity"/>
    <property type="evidence" value="ECO:0007669"/>
    <property type="project" value="UniProtKB-UniRule"/>
</dbReference>
<reference evidence="10" key="2">
    <citation type="journal article" date="2021" name="PeerJ">
        <title>Extensive microbial diversity within the chicken gut microbiome revealed by metagenomics and culture.</title>
        <authorList>
            <person name="Gilroy R."/>
            <person name="Ravi A."/>
            <person name="Getino M."/>
            <person name="Pursley I."/>
            <person name="Horton D.L."/>
            <person name="Alikhan N.F."/>
            <person name="Baker D."/>
            <person name="Gharbi K."/>
            <person name="Hall N."/>
            <person name="Watson M."/>
            <person name="Adriaenssens E.M."/>
            <person name="Foster-Nyarko E."/>
            <person name="Jarju S."/>
            <person name="Secka A."/>
            <person name="Antonio M."/>
            <person name="Oren A."/>
            <person name="Chaudhuri R.R."/>
            <person name="La Ragione R."/>
            <person name="Hildebrand F."/>
            <person name="Pallen M.J."/>
        </authorList>
    </citation>
    <scope>NUCLEOTIDE SEQUENCE</scope>
    <source>
        <strain evidence="10">11687</strain>
    </source>
</reference>
<dbReference type="Gene3D" id="2.70.98.60">
    <property type="entry name" value="alpha-galactosidase from lactobacil brevis"/>
    <property type="match status" value="1"/>
</dbReference>
<dbReference type="PROSITE" id="PS00512">
    <property type="entry name" value="ALPHA_GALACTOSIDASE"/>
    <property type="match status" value="1"/>
</dbReference>
<comment type="similarity">
    <text evidence="5">Belongs to the glycosyl hydrolase.</text>
</comment>
<accession>A0A9D1SGM8</accession>
<sequence>MIVEQGRYLILQGKGISYILRIHEQGYLLHVYYGRKLRENDFPYFPSAPRSFYTFAPDQVFLEGESQEYPAFGYNDLKEGAVEVLADGKIAALSLKYKSHEISDGKPAIDGLPSSKANGVACQTLAVTLSDDAYGVEVRLLYTVFEDSDVIARHAEIRNSGKGALRLTRAFSCCLDATGMRGSETDMISLRGAWAKERNLERHSLFQGVSEIGNRTGESGHYLNPFAALCGRATTSDYGDALGAMLVYSGNHRFRVDVDAYDNIRLACGIHDGGFAWDLAPGETFRTPECLLCFSWQGLDGMSQAYHDFLRAHILPQRFRSSFRPVLINSWESMYFDFDEEKILEVARQAKQSGIELFVLDDGWFGKRNDDTTSLGDWYPNPEKLPSGVAGLAEKINALGLKFGIWVEPEMANPVSELLKAHPDFPIACKAHPPVLGRNQQVLDLTDPRVVEFIGKFLDELLSCGKISYIKWDMNRSMAEVTEPGFVHRYYLGLYKILGDITEKYPDVLFEGCSGGGGRFDAGMLCYHPQIWTSDDSDAIERLRIQEGTALCYPLSAMGAHVTACPNHQVWRTTPFSTRANVASFGTFGYELNVARLSEEEKAEVKAQIAAYRKIEPLIREGDFAVLHSAFARGNFTAWQVTSKDKKRAVVLCVRTLASANAAGERVRLRGLNPDALYTEARSGRNYYGDELMYRGFFPSVPSTDFASVLTEFVEESEETNR</sequence>
<evidence type="ECO:0000256" key="7">
    <source>
        <dbReference type="PIRSR" id="PIRSR005536-2"/>
    </source>
</evidence>
<evidence type="ECO:0000259" key="8">
    <source>
        <dbReference type="Pfam" id="PF16874"/>
    </source>
</evidence>
<dbReference type="Pfam" id="PF16874">
    <property type="entry name" value="Glyco_hydro_36C"/>
    <property type="match status" value="1"/>
</dbReference>
<evidence type="ECO:0000256" key="3">
    <source>
        <dbReference type="ARBA" id="ARBA00022801"/>
    </source>
</evidence>
<dbReference type="EC" id="3.2.1.22" evidence="2 5"/>
<feature type="binding site" evidence="7">
    <location>
        <position position="438"/>
    </location>
    <ligand>
        <name>substrate</name>
    </ligand>
</feature>
<organism evidence="10 11">
    <name type="scientific">Candidatus Scatosoma pullistercoris</name>
    <dbReference type="NCBI Taxonomy" id="2840934"/>
    <lineage>
        <taxon>Bacteria</taxon>
        <taxon>Bacillati</taxon>
        <taxon>Bacillota</taxon>
        <taxon>Clostridia</taxon>
        <taxon>Candidatus Scatosoma</taxon>
    </lineage>
</organism>
<dbReference type="InterPro" id="IPR031704">
    <property type="entry name" value="Glyco_hydro_36_N"/>
</dbReference>
<evidence type="ECO:0000313" key="11">
    <source>
        <dbReference type="Proteomes" id="UP000824081"/>
    </source>
</evidence>
<dbReference type="EMBL" id="DVMZ01000060">
    <property type="protein sequence ID" value="HIU58898.1"/>
    <property type="molecule type" value="Genomic_DNA"/>
</dbReference>
<feature type="active site" description="Nucleophile" evidence="6">
    <location>
        <position position="473"/>
    </location>
</feature>
<dbReference type="PIRSF" id="PIRSF005536">
    <property type="entry name" value="Agal"/>
    <property type="match status" value="1"/>
</dbReference>
<dbReference type="Proteomes" id="UP000824081">
    <property type="component" value="Unassembled WGS sequence"/>
</dbReference>
<evidence type="ECO:0000256" key="6">
    <source>
        <dbReference type="PIRSR" id="PIRSR005536-1"/>
    </source>
</evidence>
<dbReference type="InterPro" id="IPR031705">
    <property type="entry name" value="Glyco_hydro_36_C"/>
</dbReference>
<feature type="binding site" evidence="7">
    <location>
        <position position="535"/>
    </location>
    <ligand>
        <name>substrate</name>
    </ligand>
</feature>
<dbReference type="GO" id="GO:0016052">
    <property type="term" value="P:carbohydrate catabolic process"/>
    <property type="evidence" value="ECO:0007669"/>
    <property type="project" value="InterPro"/>
</dbReference>
<comment type="caution">
    <text evidence="10">The sequence shown here is derived from an EMBL/GenBank/DDBJ whole genome shotgun (WGS) entry which is preliminary data.</text>
</comment>
<dbReference type="PANTHER" id="PTHR43053">
    <property type="entry name" value="GLYCOSIDASE FAMILY 31"/>
    <property type="match status" value="1"/>
</dbReference>
<dbReference type="SUPFAM" id="SSF51445">
    <property type="entry name" value="(Trans)glycosidases"/>
    <property type="match status" value="1"/>
</dbReference>
<comment type="catalytic activity">
    <reaction evidence="1 5">
        <text>Hydrolysis of terminal, non-reducing alpha-D-galactose residues in alpha-D-galactosides, including galactose oligosaccharides, galactomannans and galactolipids.</text>
        <dbReference type="EC" id="3.2.1.22"/>
    </reaction>
</comment>
<dbReference type="InterPro" id="IPR000111">
    <property type="entry name" value="Glyco_hydro_27/36_CS"/>
</dbReference>
<proteinExistence type="inferred from homology"/>
<evidence type="ECO:0000256" key="1">
    <source>
        <dbReference type="ARBA" id="ARBA00001255"/>
    </source>
</evidence>
<gene>
    <name evidence="10" type="ORF">IAC57_02235</name>
</gene>
<feature type="binding site" evidence="7">
    <location>
        <begin position="471"/>
        <end position="475"/>
    </location>
    <ligand>
        <name>substrate</name>
    </ligand>
</feature>
<dbReference type="InterPro" id="IPR002252">
    <property type="entry name" value="Glyco_hydro_36"/>
</dbReference>
<dbReference type="AlphaFoldDB" id="A0A9D1SGM8"/>
<feature type="active site" description="Proton donor" evidence="6">
    <location>
        <position position="535"/>
    </location>
</feature>
<name>A0A9D1SGM8_9FIRM</name>
<evidence type="ECO:0000256" key="5">
    <source>
        <dbReference type="PIRNR" id="PIRNR005536"/>
    </source>
</evidence>
<evidence type="ECO:0000259" key="9">
    <source>
        <dbReference type="Pfam" id="PF16875"/>
    </source>
</evidence>
<feature type="binding site" evidence="7">
    <location>
        <position position="194"/>
    </location>
    <ligand>
        <name>substrate</name>
    </ligand>
</feature>
<feature type="binding site" evidence="7">
    <location>
        <position position="513"/>
    </location>
    <ligand>
        <name>substrate</name>
    </ligand>
</feature>
<dbReference type="Gene3D" id="2.60.40.1180">
    <property type="entry name" value="Golgi alpha-mannosidase II"/>
    <property type="match status" value="1"/>
</dbReference>
<keyword evidence="4 5" id="KW-0326">Glycosidase</keyword>
<dbReference type="PRINTS" id="PR00743">
    <property type="entry name" value="GLHYDRLASE36"/>
</dbReference>
<dbReference type="InterPro" id="IPR013785">
    <property type="entry name" value="Aldolase_TIM"/>
</dbReference>
<keyword evidence="3 5" id="KW-0378">Hydrolase</keyword>
<dbReference type="PANTHER" id="PTHR43053:SF3">
    <property type="entry name" value="ALPHA-GALACTOSIDASE C-RELATED"/>
    <property type="match status" value="1"/>
</dbReference>
<dbReference type="InterPro" id="IPR013780">
    <property type="entry name" value="Glyco_hydro_b"/>
</dbReference>
<dbReference type="InterPro" id="IPR050985">
    <property type="entry name" value="Alpha-glycosidase_related"/>
</dbReference>
<dbReference type="Pfam" id="PF16875">
    <property type="entry name" value="Glyco_hydro_36N"/>
    <property type="match status" value="1"/>
</dbReference>
<feature type="binding site" evidence="7">
    <location>
        <begin position="361"/>
        <end position="362"/>
    </location>
    <ligand>
        <name>substrate</name>
    </ligand>
</feature>
<feature type="domain" description="Glycosyl hydrolase family 36 C-terminal" evidence="8">
    <location>
        <begin position="637"/>
        <end position="711"/>
    </location>
</feature>
<dbReference type="InterPro" id="IPR017853">
    <property type="entry name" value="GH"/>
</dbReference>
<dbReference type="Gene3D" id="3.20.20.70">
    <property type="entry name" value="Aldolase class I"/>
    <property type="match status" value="1"/>
</dbReference>
<protein>
    <recommendedName>
        <fullName evidence="2 5">Alpha-galactosidase</fullName>
        <ecNumber evidence="2 5">3.2.1.22</ecNumber>
    </recommendedName>
</protein>
<dbReference type="CDD" id="cd14791">
    <property type="entry name" value="GH36"/>
    <property type="match status" value="1"/>
</dbReference>
<evidence type="ECO:0000256" key="4">
    <source>
        <dbReference type="ARBA" id="ARBA00023295"/>
    </source>
</evidence>
<evidence type="ECO:0000313" key="10">
    <source>
        <dbReference type="EMBL" id="HIU58898.1"/>
    </source>
</evidence>
<reference evidence="10" key="1">
    <citation type="submission" date="2020-10" db="EMBL/GenBank/DDBJ databases">
        <authorList>
            <person name="Gilroy R."/>
        </authorList>
    </citation>
    <scope>NUCLEOTIDE SEQUENCE</scope>
    <source>
        <strain evidence="10">11687</strain>
    </source>
</reference>
<feature type="domain" description="Glycosyl hydrolase family 36 N-terminal" evidence="9">
    <location>
        <begin position="26"/>
        <end position="280"/>
    </location>
</feature>
<dbReference type="InterPro" id="IPR038417">
    <property type="entry name" value="Alpga-gal_N_sf"/>
</dbReference>
<evidence type="ECO:0000256" key="2">
    <source>
        <dbReference type="ARBA" id="ARBA00012755"/>
    </source>
</evidence>